<comment type="caution">
    <text evidence="1">Lacks conserved residue(s) required for the propagation of feature annotation.</text>
</comment>
<reference evidence="4" key="1">
    <citation type="submission" date="2018-04" db="EMBL/GenBank/DDBJ databases">
        <authorList>
            <person name="Go L.Y."/>
            <person name="Mitchell J.A."/>
        </authorList>
    </citation>
    <scope>NUCLEOTIDE SEQUENCE</scope>
    <source>
        <tissue evidence="4">Whole organism</tissue>
    </source>
</reference>
<organism evidence="4">
    <name type="scientific">Culicoides sonorensis</name>
    <name type="common">Biting midge</name>
    <dbReference type="NCBI Taxonomy" id="179676"/>
    <lineage>
        <taxon>Eukaryota</taxon>
        <taxon>Metazoa</taxon>
        <taxon>Ecdysozoa</taxon>
        <taxon>Arthropoda</taxon>
        <taxon>Hexapoda</taxon>
        <taxon>Insecta</taxon>
        <taxon>Pterygota</taxon>
        <taxon>Neoptera</taxon>
        <taxon>Endopterygota</taxon>
        <taxon>Diptera</taxon>
        <taxon>Nematocera</taxon>
        <taxon>Chironomoidea</taxon>
        <taxon>Ceratopogonidae</taxon>
        <taxon>Ceratopogoninae</taxon>
        <taxon>Culicoides</taxon>
        <taxon>Monoculicoides</taxon>
    </lineage>
</organism>
<dbReference type="EMBL" id="UFQS01000685">
    <property type="protein sequence ID" value="SSX06200.1"/>
    <property type="molecule type" value="Genomic_DNA"/>
</dbReference>
<protein>
    <submittedName>
        <fullName evidence="4">CSON013558 protein</fullName>
    </submittedName>
</protein>
<feature type="transmembrane region" description="Helical" evidence="2">
    <location>
        <begin position="83"/>
        <end position="107"/>
    </location>
</feature>
<sequence length="146" mass="16102">MKITYKYPFFIINRCECEYGLCGRGCAYVDYCAGVNVCENGGHCIETCDEGTDYFCNCTFGYTGKNCTEQVAIESKGPSTTDIALIVIPVVIGLLALLGILMGTLLVMARNKRATRGTYSPSAQEYCNPRLEMDNVLKPPPEERLI</sequence>
<gene>
    <name evidence="4" type="primary">CSON013558</name>
</gene>
<proteinExistence type="predicted"/>
<accession>A0A336KZ15</accession>
<dbReference type="VEuPathDB" id="VectorBase:CSON013558"/>
<reference evidence="5" key="2">
    <citation type="submission" date="2018-07" db="EMBL/GenBank/DDBJ databases">
        <authorList>
            <person name="Quirk P.G."/>
            <person name="Krulwich T.A."/>
        </authorList>
    </citation>
    <scope>NUCLEOTIDE SEQUENCE</scope>
</reference>
<dbReference type="SUPFAM" id="SSF57196">
    <property type="entry name" value="EGF/Laminin"/>
    <property type="match status" value="1"/>
</dbReference>
<dbReference type="PROSITE" id="PS50026">
    <property type="entry name" value="EGF_3"/>
    <property type="match status" value="1"/>
</dbReference>
<keyword evidence="2" id="KW-0812">Transmembrane</keyword>
<evidence type="ECO:0000256" key="1">
    <source>
        <dbReference type="PROSITE-ProRule" id="PRU00076"/>
    </source>
</evidence>
<feature type="domain" description="EGF-like" evidence="3">
    <location>
        <begin position="28"/>
        <end position="68"/>
    </location>
</feature>
<evidence type="ECO:0000256" key="2">
    <source>
        <dbReference type="SAM" id="Phobius"/>
    </source>
</evidence>
<dbReference type="PROSITE" id="PS01186">
    <property type="entry name" value="EGF_2"/>
    <property type="match status" value="1"/>
</dbReference>
<keyword evidence="2" id="KW-0472">Membrane</keyword>
<evidence type="ECO:0000313" key="5">
    <source>
        <dbReference type="EMBL" id="SSX26554.1"/>
    </source>
</evidence>
<dbReference type="AlphaFoldDB" id="A0A336KZ15"/>
<evidence type="ECO:0000259" key="3">
    <source>
        <dbReference type="PROSITE" id="PS50026"/>
    </source>
</evidence>
<name>A0A336KZ15_CULSO</name>
<dbReference type="Gene3D" id="2.10.25.10">
    <property type="entry name" value="Laminin"/>
    <property type="match status" value="1"/>
</dbReference>
<dbReference type="PROSITE" id="PS00022">
    <property type="entry name" value="EGF_1"/>
    <property type="match status" value="1"/>
</dbReference>
<dbReference type="CDD" id="cd00054">
    <property type="entry name" value="EGF_CA"/>
    <property type="match status" value="1"/>
</dbReference>
<keyword evidence="1" id="KW-1015">Disulfide bond</keyword>
<dbReference type="EMBL" id="UFQT01000685">
    <property type="protein sequence ID" value="SSX26554.1"/>
    <property type="molecule type" value="Genomic_DNA"/>
</dbReference>
<dbReference type="InterPro" id="IPR000742">
    <property type="entry name" value="EGF"/>
</dbReference>
<feature type="disulfide bond" evidence="1">
    <location>
        <begin position="58"/>
        <end position="67"/>
    </location>
</feature>
<keyword evidence="1" id="KW-0245">EGF-like domain</keyword>
<evidence type="ECO:0000313" key="4">
    <source>
        <dbReference type="EMBL" id="SSX06200.1"/>
    </source>
</evidence>
<keyword evidence="2" id="KW-1133">Transmembrane helix</keyword>